<evidence type="ECO:0000313" key="1">
    <source>
        <dbReference type="EMBL" id="CDO75547.1"/>
    </source>
</evidence>
<dbReference type="EMBL" id="CCBP010000279">
    <property type="protein sequence ID" value="CDO75547.1"/>
    <property type="molecule type" value="Genomic_DNA"/>
</dbReference>
<reference evidence="1" key="1">
    <citation type="submission" date="2014-01" db="EMBL/GenBank/DDBJ databases">
        <title>The genome of the white-rot fungus Pycnoporus cinnabarinus: a basidiomycete model with a versatile arsenal for lignocellulosic biomass breakdown.</title>
        <authorList>
            <person name="Levasseur A."/>
            <person name="Lomascolo A."/>
            <person name="Ruiz-Duenas F.J."/>
            <person name="Uzan E."/>
            <person name="Piumi F."/>
            <person name="Kues U."/>
            <person name="Ram A.F.J."/>
            <person name="Murat C."/>
            <person name="Haon M."/>
            <person name="Benoit I."/>
            <person name="Arfi Y."/>
            <person name="Chevret D."/>
            <person name="Drula E."/>
            <person name="Kwon M.J."/>
            <person name="Gouret P."/>
            <person name="Lesage-Meessen L."/>
            <person name="Lombard V."/>
            <person name="Mariette J."/>
            <person name="Noirot C."/>
            <person name="Park J."/>
            <person name="Patyshakuliyeva A."/>
            <person name="Wieneger R.A.B."/>
            <person name="Wosten H.A.B."/>
            <person name="Martin F."/>
            <person name="Coutinho P.M."/>
            <person name="de Vries R."/>
            <person name="Martinez A.T."/>
            <person name="Klopp C."/>
            <person name="Pontarotti P."/>
            <person name="Henrissat B."/>
            <person name="Record E."/>
        </authorList>
    </citation>
    <scope>NUCLEOTIDE SEQUENCE [LARGE SCALE GENOMIC DNA]</scope>
    <source>
        <strain evidence="1">BRFM137</strain>
    </source>
</reference>
<evidence type="ECO:0000313" key="2">
    <source>
        <dbReference type="Proteomes" id="UP000029665"/>
    </source>
</evidence>
<comment type="caution">
    <text evidence="1">The sequence shown here is derived from an EMBL/GenBank/DDBJ whole genome shotgun (WGS) entry which is preliminary data.</text>
</comment>
<keyword evidence="2" id="KW-1185">Reference proteome</keyword>
<organism evidence="1 2">
    <name type="scientific">Pycnoporus cinnabarinus</name>
    <name type="common">Cinnabar-red polypore</name>
    <name type="synonym">Trametes cinnabarina</name>
    <dbReference type="NCBI Taxonomy" id="5643"/>
    <lineage>
        <taxon>Eukaryota</taxon>
        <taxon>Fungi</taxon>
        <taxon>Dikarya</taxon>
        <taxon>Basidiomycota</taxon>
        <taxon>Agaricomycotina</taxon>
        <taxon>Agaricomycetes</taxon>
        <taxon>Polyporales</taxon>
        <taxon>Polyporaceae</taxon>
        <taxon>Trametes</taxon>
    </lineage>
</organism>
<proteinExistence type="predicted"/>
<dbReference type="HOGENOM" id="CLU_2039235_0_0_1"/>
<name>A0A060SLZ8_PYCCI</name>
<gene>
    <name evidence="1" type="ORF">BN946_scf184883.g9</name>
</gene>
<sequence>MLPPPPPSPRPLFPRRRSRAFVRSPVVGLGLSFGGASLSFPEDDAPLSPHHVYPDTLRRTPGAPLFAKEAAQESAAGTSYFHLPADIMSPAHDGRGQQAFGLGILDLGRQTGVQQPFPVLL</sequence>
<dbReference type="Proteomes" id="UP000029665">
    <property type="component" value="Unassembled WGS sequence"/>
</dbReference>
<protein>
    <submittedName>
        <fullName evidence="1">Uncharacterized protein</fullName>
    </submittedName>
</protein>
<dbReference type="AlphaFoldDB" id="A0A060SLZ8"/>
<accession>A0A060SLZ8</accession>
<dbReference type="OrthoDB" id="2753918at2759"/>